<keyword evidence="3 7" id="KW-0223">Dioxygenase</keyword>
<evidence type="ECO:0000256" key="3">
    <source>
        <dbReference type="ARBA" id="ARBA00022964"/>
    </source>
</evidence>
<dbReference type="SUPFAM" id="SSF51182">
    <property type="entry name" value="RmlC-like cupins"/>
    <property type="match status" value="1"/>
</dbReference>
<keyword evidence="5 6" id="KW-0408">Iron</keyword>
<evidence type="ECO:0000256" key="4">
    <source>
        <dbReference type="ARBA" id="ARBA00023002"/>
    </source>
</evidence>
<dbReference type="STRING" id="587909.SAMN05421810_102216"/>
<accession>A0A1I5PAB5</accession>
<evidence type="ECO:0000256" key="2">
    <source>
        <dbReference type="ARBA" id="ARBA00022723"/>
    </source>
</evidence>
<evidence type="ECO:0000256" key="5">
    <source>
        <dbReference type="ARBA" id="ARBA00023004"/>
    </source>
</evidence>
<reference evidence="8" key="1">
    <citation type="submission" date="2016-10" db="EMBL/GenBank/DDBJ databases">
        <authorList>
            <person name="Varghese N."/>
            <person name="Submissions S."/>
        </authorList>
    </citation>
    <scope>NUCLEOTIDE SEQUENCE [LARGE SCALE GENOMIC DNA]</scope>
    <source>
        <strain evidence="8">CGMCC 4.5579</strain>
    </source>
</reference>
<dbReference type="InterPro" id="IPR011051">
    <property type="entry name" value="RmlC_Cupin_sf"/>
</dbReference>
<evidence type="ECO:0000256" key="1">
    <source>
        <dbReference type="ARBA" id="ARBA00006622"/>
    </source>
</evidence>
<keyword evidence="8" id="KW-1185">Reference proteome</keyword>
<name>A0A1I5PAB5_9PSEU</name>
<organism evidence="7 8">
    <name type="scientific">Amycolatopsis arida</name>
    <dbReference type="NCBI Taxonomy" id="587909"/>
    <lineage>
        <taxon>Bacteria</taxon>
        <taxon>Bacillati</taxon>
        <taxon>Actinomycetota</taxon>
        <taxon>Actinomycetes</taxon>
        <taxon>Pseudonocardiales</taxon>
        <taxon>Pseudonocardiaceae</taxon>
        <taxon>Amycolatopsis</taxon>
    </lineage>
</organism>
<keyword evidence="4" id="KW-0560">Oxidoreductase</keyword>
<sequence>MTTSITPAPLEIHPRLASALPERLLHPGRLLWTPKELAELTGTAAAELATPLRRLLRFDAERRWWARLALTDGVEVWLLSWLPGQRTAPHDHGGAAGAFTVLQGELTEEYRYPGGPIRQRVHAAGRPIGFGPGRAHRVGNTFAAPAASVHAYSPPLVRTREYSSLADVPAEPPPVPVVLPR</sequence>
<keyword evidence="2 6" id="KW-0479">Metal-binding</keyword>
<dbReference type="Proteomes" id="UP000198727">
    <property type="component" value="Unassembled WGS sequence"/>
</dbReference>
<gene>
    <name evidence="7" type="ORF">SAMN05421810_102216</name>
</gene>
<dbReference type="RefSeq" id="WP_092528926.1">
    <property type="nucleotide sequence ID" value="NZ_FOWW01000002.1"/>
</dbReference>
<dbReference type="Gene3D" id="2.60.120.10">
    <property type="entry name" value="Jelly Rolls"/>
    <property type="match status" value="1"/>
</dbReference>
<dbReference type="PANTHER" id="PTHR12918:SF1">
    <property type="entry name" value="CYSTEINE DIOXYGENASE TYPE 1"/>
    <property type="match status" value="1"/>
</dbReference>
<dbReference type="OrthoDB" id="4217976at2"/>
<dbReference type="AlphaFoldDB" id="A0A1I5PAB5"/>
<evidence type="ECO:0000313" key="7">
    <source>
        <dbReference type="EMBL" id="SFP31052.1"/>
    </source>
</evidence>
<dbReference type="InterPro" id="IPR010300">
    <property type="entry name" value="CDO_1"/>
</dbReference>
<dbReference type="CDD" id="cd10548">
    <property type="entry name" value="cupin_CDO"/>
    <property type="match status" value="1"/>
</dbReference>
<dbReference type="PANTHER" id="PTHR12918">
    <property type="entry name" value="CYSTEINE DIOXYGENASE"/>
    <property type="match status" value="1"/>
</dbReference>
<dbReference type="InterPro" id="IPR014710">
    <property type="entry name" value="RmlC-like_jellyroll"/>
</dbReference>
<evidence type="ECO:0000313" key="8">
    <source>
        <dbReference type="Proteomes" id="UP000198727"/>
    </source>
</evidence>
<evidence type="ECO:0000256" key="6">
    <source>
        <dbReference type="PIRSR" id="PIRSR610300-51"/>
    </source>
</evidence>
<feature type="binding site" evidence="6">
    <location>
        <position position="90"/>
    </location>
    <ligand>
        <name>Fe cation</name>
        <dbReference type="ChEBI" id="CHEBI:24875"/>
        <note>catalytic</note>
    </ligand>
</feature>
<dbReference type="GO" id="GO:0016702">
    <property type="term" value="F:oxidoreductase activity, acting on single donors with incorporation of molecular oxygen, incorporation of two atoms of oxygen"/>
    <property type="evidence" value="ECO:0007669"/>
    <property type="project" value="InterPro"/>
</dbReference>
<proteinExistence type="inferred from homology"/>
<feature type="binding site" evidence="6">
    <location>
        <position position="136"/>
    </location>
    <ligand>
        <name>Fe cation</name>
        <dbReference type="ChEBI" id="CHEBI:24875"/>
        <note>catalytic</note>
    </ligand>
</feature>
<feature type="binding site" evidence="6">
    <location>
        <position position="92"/>
    </location>
    <ligand>
        <name>Fe cation</name>
        <dbReference type="ChEBI" id="CHEBI:24875"/>
        <note>catalytic</note>
    </ligand>
</feature>
<dbReference type="Pfam" id="PF05995">
    <property type="entry name" value="CDO_I"/>
    <property type="match status" value="1"/>
</dbReference>
<protein>
    <submittedName>
        <fullName evidence="7">Cysteine dioxygenase type I</fullName>
    </submittedName>
</protein>
<dbReference type="EMBL" id="FOWW01000002">
    <property type="protein sequence ID" value="SFP31052.1"/>
    <property type="molecule type" value="Genomic_DNA"/>
</dbReference>
<comment type="similarity">
    <text evidence="1">Belongs to the cysteine dioxygenase family.</text>
</comment>
<dbReference type="GO" id="GO:0008198">
    <property type="term" value="F:ferrous iron binding"/>
    <property type="evidence" value="ECO:0007669"/>
    <property type="project" value="TreeGrafter"/>
</dbReference>